<protein>
    <submittedName>
        <fullName evidence="1">Uncharacterized protein</fullName>
    </submittedName>
</protein>
<reference evidence="1" key="1">
    <citation type="submission" date="2020-08" db="EMBL/GenBank/DDBJ databases">
        <title>Genomic Encyclopedia of Type Strains, Phase IV (KMG-V): Genome sequencing to study the core and pangenomes of soil and plant-associated prokaryotes.</title>
        <authorList>
            <person name="Whitman W."/>
        </authorList>
    </citation>
    <scope>NUCLEOTIDE SEQUENCE</scope>
    <source>
        <strain evidence="1">M8UP15</strain>
    </source>
</reference>
<evidence type="ECO:0000313" key="2">
    <source>
        <dbReference type="Proteomes" id="UP000569005"/>
    </source>
</evidence>
<name>A0ACC5P3W1_9BACT</name>
<comment type="caution">
    <text evidence="1">The sequence shown here is derived from an EMBL/GenBank/DDBJ whole genome shotgun (WGS) entry which is preliminary data.</text>
</comment>
<dbReference type="Proteomes" id="UP000569005">
    <property type="component" value="Unassembled WGS sequence"/>
</dbReference>
<gene>
    <name evidence="1" type="ORF">HDF13_003830</name>
</gene>
<dbReference type="EMBL" id="JACHEA010000001">
    <property type="protein sequence ID" value="MBB5341497.1"/>
    <property type="molecule type" value="Genomic_DNA"/>
</dbReference>
<sequence>MAGFDLEGDHLCQGKSDAETAEDGEADALTLRAQDGLTDEVEDGSLRGMAQDGGVEEAADGIGSLPFGTGCGCLSL</sequence>
<accession>A0ACC5P3W1</accession>
<keyword evidence="2" id="KW-1185">Reference proteome</keyword>
<proteinExistence type="predicted"/>
<evidence type="ECO:0000313" key="1">
    <source>
        <dbReference type="EMBL" id="MBB5341497.1"/>
    </source>
</evidence>
<organism evidence="1 2">
    <name type="scientific">Tunturiibacter gelidiferens</name>
    <dbReference type="NCBI Taxonomy" id="3069689"/>
    <lineage>
        <taxon>Bacteria</taxon>
        <taxon>Pseudomonadati</taxon>
        <taxon>Acidobacteriota</taxon>
        <taxon>Terriglobia</taxon>
        <taxon>Terriglobales</taxon>
        <taxon>Acidobacteriaceae</taxon>
        <taxon>Tunturiibacter</taxon>
    </lineage>
</organism>